<reference evidence="3 4" key="1">
    <citation type="submission" date="2018-04" db="EMBL/GenBank/DDBJ databases">
        <title>Bacteria isolated from cave deposits of Manipur.</title>
        <authorList>
            <person name="Sahoo D."/>
            <person name="Sarangthem I."/>
            <person name="Nandeibam J."/>
        </authorList>
    </citation>
    <scope>NUCLEOTIDE SEQUENCE [LARGE SCALE GENOMIC DNA]</scope>
    <source>
        <strain evidence="4">mrc11</strain>
    </source>
</reference>
<dbReference type="SUPFAM" id="SSF56300">
    <property type="entry name" value="Metallo-dependent phosphatases"/>
    <property type="match status" value="1"/>
</dbReference>
<accession>A0A328HHN0</accession>
<keyword evidence="1" id="KW-0732">Signal</keyword>
<feature type="domain" description="Calcineurin-like phosphoesterase" evidence="2">
    <location>
        <begin position="9"/>
        <end position="178"/>
    </location>
</feature>
<keyword evidence="3" id="KW-0378">Hydrolase</keyword>
<dbReference type="Pfam" id="PF00149">
    <property type="entry name" value="Metallophos"/>
    <property type="match status" value="1"/>
</dbReference>
<dbReference type="InterPro" id="IPR004843">
    <property type="entry name" value="Calcineurin-like_PHP"/>
</dbReference>
<dbReference type="InterPro" id="IPR029052">
    <property type="entry name" value="Metallo-depent_PP-like"/>
</dbReference>
<dbReference type="PANTHER" id="PTHR22953">
    <property type="entry name" value="ACID PHOSPHATASE RELATED"/>
    <property type="match status" value="1"/>
</dbReference>
<evidence type="ECO:0000256" key="1">
    <source>
        <dbReference type="ARBA" id="ARBA00022729"/>
    </source>
</evidence>
<protein>
    <submittedName>
        <fullName evidence="3">Phosphohydrolase</fullName>
    </submittedName>
</protein>
<dbReference type="AlphaFoldDB" id="A0A328HHN0"/>
<dbReference type="PANTHER" id="PTHR22953:SF153">
    <property type="entry name" value="PURPLE ACID PHOSPHATASE"/>
    <property type="match status" value="1"/>
</dbReference>
<name>A0A328HHN0_ARTGO</name>
<comment type="caution">
    <text evidence="3">The sequence shown here is derived from an EMBL/GenBank/DDBJ whole genome shotgun (WGS) entry which is preliminary data.</text>
</comment>
<sequence>MLDTIGALRPELNLALGDFPYEAGREQDFCDMVTGKLGGGFPYQLVTGNHESDGHDGDIANIVNCLPNKLPGLQGEYGIQWYADYPERNPLVRFILVSPGIKFHDGNNLDYSRGSERWRWTAAALDGARAKNIPWTVVGMHTPCLSVGKYGCQAGADFTDMLIDKKADLVLSAHDHVYQRSHQLGRGQDCPALLPDTFSQGCLADSDATMVQGAGTVFATVGTGGKGLYDVNDQDSESRYFATWSGRNRDAALGTLDVTATADRLAAKFVPAEGYTFTDSFGIDRK</sequence>
<dbReference type="OrthoDB" id="9804511at2"/>
<evidence type="ECO:0000259" key="2">
    <source>
        <dbReference type="Pfam" id="PF00149"/>
    </source>
</evidence>
<dbReference type="InterPro" id="IPR039331">
    <property type="entry name" value="PAPs-like"/>
</dbReference>
<dbReference type="GO" id="GO:0003993">
    <property type="term" value="F:acid phosphatase activity"/>
    <property type="evidence" value="ECO:0007669"/>
    <property type="project" value="InterPro"/>
</dbReference>
<dbReference type="Proteomes" id="UP000249166">
    <property type="component" value="Unassembled WGS sequence"/>
</dbReference>
<evidence type="ECO:0000313" key="3">
    <source>
        <dbReference type="EMBL" id="RAM36925.1"/>
    </source>
</evidence>
<organism evidence="3 4">
    <name type="scientific">Arthrobacter globiformis</name>
    <dbReference type="NCBI Taxonomy" id="1665"/>
    <lineage>
        <taxon>Bacteria</taxon>
        <taxon>Bacillati</taxon>
        <taxon>Actinomycetota</taxon>
        <taxon>Actinomycetes</taxon>
        <taxon>Micrococcales</taxon>
        <taxon>Micrococcaceae</taxon>
        <taxon>Arthrobacter</taxon>
    </lineage>
</organism>
<evidence type="ECO:0000313" key="4">
    <source>
        <dbReference type="Proteomes" id="UP000249166"/>
    </source>
</evidence>
<proteinExistence type="predicted"/>
<dbReference type="Gene3D" id="3.60.21.10">
    <property type="match status" value="1"/>
</dbReference>
<dbReference type="EMBL" id="QLNP01000082">
    <property type="protein sequence ID" value="RAM36925.1"/>
    <property type="molecule type" value="Genomic_DNA"/>
</dbReference>
<gene>
    <name evidence="3" type="ORF">DBZ45_12835</name>
</gene>